<name>A0A1N7JJX2_9RHOB</name>
<accession>A0A1N7JJX2</accession>
<dbReference type="EMBL" id="FTOQ01000001">
    <property type="protein sequence ID" value="SIS49625.1"/>
    <property type="molecule type" value="Genomic_DNA"/>
</dbReference>
<sequence>MIRHHFPDDTLMAYAAGQLPEAFSLAVAVHLSLCDRCRATAESYDALGGALLEDSEAVAVSDDLLARTVAGLDAQSEPSADRPAPDPVLPRPLQDYVGGRLADVKWRSVGFGVRQAILPMTDRSATARLLYIPAGTAVPDHSHHGTEVTLVLQGSFTDADGTFARGDVEVATDETDHRPVADISQDCICLAVTDAPLRFKGWLPRIAQPFLRI</sequence>
<organism evidence="2 3">
    <name type="scientific">Roseivivax lentus</name>
    <dbReference type="NCBI Taxonomy" id="633194"/>
    <lineage>
        <taxon>Bacteria</taxon>
        <taxon>Pseudomonadati</taxon>
        <taxon>Pseudomonadota</taxon>
        <taxon>Alphaproteobacteria</taxon>
        <taxon>Rhodobacterales</taxon>
        <taxon>Roseobacteraceae</taxon>
        <taxon>Roseivivax</taxon>
    </lineage>
</organism>
<evidence type="ECO:0000313" key="3">
    <source>
        <dbReference type="Proteomes" id="UP000186684"/>
    </source>
</evidence>
<dbReference type="OrthoDB" id="2988517at2"/>
<dbReference type="Pfam" id="PF12973">
    <property type="entry name" value="Cupin_7"/>
    <property type="match status" value="1"/>
</dbReference>
<dbReference type="STRING" id="633194.SAMN05421759_10117"/>
<dbReference type="Gene3D" id="2.60.120.10">
    <property type="entry name" value="Jelly Rolls"/>
    <property type="match status" value="1"/>
</dbReference>
<protein>
    <submittedName>
        <fullName evidence="2">Anti-ECFsigma factor, ChrR</fullName>
    </submittedName>
</protein>
<dbReference type="SUPFAM" id="SSF51182">
    <property type="entry name" value="RmlC-like cupins"/>
    <property type="match status" value="1"/>
</dbReference>
<dbReference type="InterPro" id="IPR014710">
    <property type="entry name" value="RmlC-like_jellyroll"/>
</dbReference>
<dbReference type="InterPro" id="IPR025979">
    <property type="entry name" value="ChrR-like_cupin_dom"/>
</dbReference>
<dbReference type="AlphaFoldDB" id="A0A1N7JJX2"/>
<keyword evidence="3" id="KW-1185">Reference proteome</keyword>
<dbReference type="InterPro" id="IPR011051">
    <property type="entry name" value="RmlC_Cupin_sf"/>
</dbReference>
<dbReference type="Gene3D" id="1.10.10.1320">
    <property type="entry name" value="Anti-sigma factor, zinc-finger domain"/>
    <property type="match status" value="1"/>
</dbReference>
<reference evidence="3" key="1">
    <citation type="submission" date="2017-01" db="EMBL/GenBank/DDBJ databases">
        <authorList>
            <person name="Varghese N."/>
            <person name="Submissions S."/>
        </authorList>
    </citation>
    <scope>NUCLEOTIDE SEQUENCE [LARGE SCALE GENOMIC DNA]</scope>
    <source>
        <strain evidence="3">DSM 29430</strain>
    </source>
</reference>
<evidence type="ECO:0000259" key="1">
    <source>
        <dbReference type="Pfam" id="PF12973"/>
    </source>
</evidence>
<proteinExistence type="predicted"/>
<evidence type="ECO:0000313" key="2">
    <source>
        <dbReference type="EMBL" id="SIS49625.1"/>
    </source>
</evidence>
<dbReference type="RefSeq" id="WP_076443772.1">
    <property type="nucleotide sequence ID" value="NZ_FTOQ01000001.1"/>
</dbReference>
<feature type="domain" description="ChrR-like cupin" evidence="1">
    <location>
        <begin position="100"/>
        <end position="191"/>
    </location>
</feature>
<dbReference type="NCBIfam" id="TIGR02451">
    <property type="entry name" value="anti_sig_ChrR"/>
    <property type="match status" value="1"/>
</dbReference>
<dbReference type="CDD" id="cd20301">
    <property type="entry name" value="cupin_ChrR"/>
    <property type="match status" value="1"/>
</dbReference>
<dbReference type="InterPro" id="IPR041916">
    <property type="entry name" value="Anti_sigma_zinc_sf"/>
</dbReference>
<dbReference type="Proteomes" id="UP000186684">
    <property type="component" value="Unassembled WGS sequence"/>
</dbReference>
<gene>
    <name evidence="2" type="ORF">SAMN05421759_10117</name>
</gene>
<dbReference type="InterPro" id="IPR012807">
    <property type="entry name" value="Anti-sigma_ChrR"/>
</dbReference>